<dbReference type="HOGENOM" id="CLU_033708_0_0_11"/>
<dbReference type="GO" id="GO:0017004">
    <property type="term" value="P:cytochrome complex assembly"/>
    <property type="evidence" value="ECO:0007669"/>
    <property type="project" value="InterPro"/>
</dbReference>
<evidence type="ECO:0000259" key="7">
    <source>
        <dbReference type="PROSITE" id="PS51352"/>
    </source>
</evidence>
<dbReference type="InterPro" id="IPR003834">
    <property type="entry name" value="Cyt_c_assmbl_TM_dom"/>
</dbReference>
<dbReference type="EMBL" id="CP006272">
    <property type="protein sequence ID" value="AGZ40860.1"/>
    <property type="molecule type" value="Genomic_DNA"/>
</dbReference>
<dbReference type="Pfam" id="PF00578">
    <property type="entry name" value="AhpC-TSA"/>
    <property type="match status" value="1"/>
</dbReference>
<dbReference type="PATRIC" id="fig|1246995.3.peg.2614"/>
<dbReference type="GO" id="GO:0016491">
    <property type="term" value="F:oxidoreductase activity"/>
    <property type="evidence" value="ECO:0007669"/>
    <property type="project" value="InterPro"/>
</dbReference>
<feature type="transmembrane region" description="Helical" evidence="6">
    <location>
        <begin position="76"/>
        <end position="97"/>
    </location>
</feature>
<feature type="transmembrane region" description="Helical" evidence="6">
    <location>
        <begin position="155"/>
        <end position="180"/>
    </location>
</feature>
<feature type="transmembrane region" description="Helical" evidence="6">
    <location>
        <begin position="46"/>
        <end position="70"/>
    </location>
</feature>
<evidence type="ECO:0000256" key="6">
    <source>
        <dbReference type="SAM" id="Phobius"/>
    </source>
</evidence>
<evidence type="ECO:0000256" key="3">
    <source>
        <dbReference type="ARBA" id="ARBA00022692"/>
    </source>
</evidence>
<dbReference type="PANTHER" id="PTHR42852:SF13">
    <property type="entry name" value="PROTEIN DIPZ"/>
    <property type="match status" value="1"/>
</dbReference>
<evidence type="ECO:0000256" key="1">
    <source>
        <dbReference type="ARBA" id="ARBA00004651"/>
    </source>
</evidence>
<dbReference type="PANTHER" id="PTHR42852">
    <property type="entry name" value="THIOL:DISULFIDE INTERCHANGE PROTEIN DSBE"/>
    <property type="match status" value="1"/>
</dbReference>
<dbReference type="KEGG" id="afs:AFR_12870"/>
<keyword evidence="4 6" id="KW-1133">Transmembrane helix</keyword>
<dbReference type="eggNOG" id="COG0785">
    <property type="taxonomic scope" value="Bacteria"/>
</dbReference>
<feature type="domain" description="Thioredoxin" evidence="7">
    <location>
        <begin position="262"/>
        <end position="412"/>
    </location>
</feature>
<dbReference type="RefSeq" id="WP_023360919.1">
    <property type="nucleotide sequence ID" value="NC_022657.1"/>
</dbReference>
<dbReference type="eggNOG" id="COG0526">
    <property type="taxonomic scope" value="Bacteria"/>
</dbReference>
<feature type="transmembrane region" description="Helical" evidence="6">
    <location>
        <begin position="118"/>
        <end position="143"/>
    </location>
</feature>
<dbReference type="STRING" id="1246995.AFR_12870"/>
<dbReference type="PROSITE" id="PS51352">
    <property type="entry name" value="THIOREDOXIN_2"/>
    <property type="match status" value="1"/>
</dbReference>
<dbReference type="Pfam" id="PF17991">
    <property type="entry name" value="Thioredoxin_10"/>
    <property type="match status" value="1"/>
</dbReference>
<keyword evidence="9" id="KW-1185">Reference proteome</keyword>
<name>U5VYQ8_9ACTN</name>
<dbReference type="GO" id="GO:0016209">
    <property type="term" value="F:antioxidant activity"/>
    <property type="evidence" value="ECO:0007669"/>
    <property type="project" value="InterPro"/>
</dbReference>
<feature type="transmembrane region" description="Helical" evidence="6">
    <location>
        <begin position="192"/>
        <end position="210"/>
    </location>
</feature>
<evidence type="ECO:0000256" key="5">
    <source>
        <dbReference type="ARBA" id="ARBA00023136"/>
    </source>
</evidence>
<dbReference type="Proteomes" id="UP000017746">
    <property type="component" value="Chromosome"/>
</dbReference>
<dbReference type="AlphaFoldDB" id="U5VYQ8"/>
<dbReference type="SUPFAM" id="SSF52833">
    <property type="entry name" value="Thioredoxin-like"/>
    <property type="match status" value="1"/>
</dbReference>
<dbReference type="InterPro" id="IPR041017">
    <property type="entry name" value="Thioredoxin_10"/>
</dbReference>
<reference evidence="8 9" key="1">
    <citation type="journal article" date="2014" name="J. Biotechnol.">
        <title>Complete genome sequence of the actinobacterium Actinoplanes friuliensis HAG 010964, producer of the lipopeptide antibiotic friulimycin.</title>
        <authorList>
            <person name="Ruckert C."/>
            <person name="Szczepanowski R."/>
            <person name="Albersmeier A."/>
            <person name="Goesmann A."/>
            <person name="Fischer N."/>
            <person name="Steinkamper A."/>
            <person name="Puhler A."/>
            <person name="Biener R."/>
            <person name="Schwartz D."/>
            <person name="Kalinowski J."/>
        </authorList>
    </citation>
    <scope>NUCLEOTIDE SEQUENCE [LARGE SCALE GENOMIC DNA]</scope>
    <source>
        <strain evidence="8 9">DSM 7358</strain>
    </source>
</reference>
<dbReference type="Pfam" id="PF02683">
    <property type="entry name" value="DsbD_TM"/>
    <property type="match status" value="1"/>
</dbReference>
<evidence type="ECO:0000313" key="8">
    <source>
        <dbReference type="EMBL" id="AGZ40860.1"/>
    </source>
</evidence>
<accession>U5VYQ8</accession>
<dbReference type="Gene3D" id="3.40.30.10">
    <property type="entry name" value="Glutaredoxin"/>
    <property type="match status" value="1"/>
</dbReference>
<dbReference type="OrthoDB" id="9811352at2"/>
<dbReference type="GO" id="GO:0005886">
    <property type="term" value="C:plasma membrane"/>
    <property type="evidence" value="ECO:0007669"/>
    <property type="project" value="UniProtKB-SubCell"/>
</dbReference>
<dbReference type="InterPro" id="IPR036249">
    <property type="entry name" value="Thioredoxin-like_sf"/>
</dbReference>
<proteinExistence type="predicted"/>
<dbReference type="InterPro" id="IPR050553">
    <property type="entry name" value="Thioredoxin_ResA/DsbE_sf"/>
</dbReference>
<evidence type="ECO:0000313" key="9">
    <source>
        <dbReference type="Proteomes" id="UP000017746"/>
    </source>
</evidence>
<evidence type="ECO:0000256" key="4">
    <source>
        <dbReference type="ARBA" id="ARBA00022989"/>
    </source>
</evidence>
<protein>
    <submittedName>
        <fullName evidence="8">Alkyl hydroperoxide reductase/ thiol specific antioxidant/ Mal allergen</fullName>
    </submittedName>
</protein>
<gene>
    <name evidence="8" type="ORF">AFR_12870</name>
</gene>
<evidence type="ECO:0000256" key="2">
    <source>
        <dbReference type="ARBA" id="ARBA00022475"/>
    </source>
</evidence>
<keyword evidence="2" id="KW-1003">Cell membrane</keyword>
<dbReference type="InterPro" id="IPR013766">
    <property type="entry name" value="Thioredoxin_domain"/>
</dbReference>
<feature type="transmembrane region" description="Helical" evidence="6">
    <location>
        <begin position="6"/>
        <end position="25"/>
    </location>
</feature>
<keyword evidence="5 6" id="KW-0472">Membrane</keyword>
<keyword evidence="3 6" id="KW-0812">Transmembrane</keyword>
<organism evidence="8 9">
    <name type="scientific">Actinoplanes friuliensis DSM 7358</name>
    <dbReference type="NCBI Taxonomy" id="1246995"/>
    <lineage>
        <taxon>Bacteria</taxon>
        <taxon>Bacillati</taxon>
        <taxon>Actinomycetota</taxon>
        <taxon>Actinomycetes</taxon>
        <taxon>Micromonosporales</taxon>
        <taxon>Micromonosporaceae</taxon>
        <taxon>Actinoplanes</taxon>
    </lineage>
</organism>
<dbReference type="InterPro" id="IPR000866">
    <property type="entry name" value="AhpC/TSA"/>
</dbReference>
<dbReference type="Gene3D" id="2.60.120.260">
    <property type="entry name" value="Galactose-binding domain-like"/>
    <property type="match status" value="1"/>
</dbReference>
<comment type="subcellular location">
    <subcellularLocation>
        <location evidence="1">Cell membrane</location>
        <topology evidence="1">Multi-pass membrane protein</topology>
    </subcellularLocation>
</comment>
<sequence length="565" mass="59143">MITLALIGFVGGLITGISPCVLPVLPVVFLSSGTAAGRESTGRRPLLVVLGLTLSFSVFTVLGSLVLRALPVPQDIIRWAGIVILALLGIGMIVPRFEAWLERPFARLAPRAPGQDRGGFLLGLALGAVYVPCAGPVLAAIAVAGATGRFGASTLVLIATFALGTAIPLLIFALAGWRITDRLRSFRTRQRGIRIAAGGVVVALAVALTFNVTDAVQRAIPDYTSALNDRIDAAGAVAGALTGGGASTALAACQETAGQVAPALSDCGPAPQLTGLDGWLNTPGNAPVTPAQLKGKVVLVDFWAYSCINCQRAIPHVNAWARAYAGSGLEVIGVHTPEYAFEHDAGNVAAGAQRLDIGYPIALDNNFKTWDAFHNQSWPADYLIDATGRIRYAGVGEGQYPQTEELIRRLLSTAHPDVILPAATDVPDRTPTASWQSPETYLGAARAQYYSGKTPLHPGKATYTLPGDLADTSYAYGLSGTWTVTDESITAEKDSAITLNYTARDIYLNLSGTGTVKVTVQGKTQTYEVSGAPNIYTVLHRPRLGGGTLTASLSPGLSAYSFTFG</sequence>